<keyword evidence="1 6" id="KW-0597">Phosphoprotein</keyword>
<dbReference type="GO" id="GO:0006355">
    <property type="term" value="P:regulation of DNA-templated transcription"/>
    <property type="evidence" value="ECO:0007669"/>
    <property type="project" value="InterPro"/>
</dbReference>
<dbReference type="Pfam" id="PF00486">
    <property type="entry name" value="Trans_reg_C"/>
    <property type="match status" value="1"/>
</dbReference>
<dbReference type="AlphaFoldDB" id="A0A5C4LVR3"/>
<dbReference type="Pfam" id="PF00072">
    <property type="entry name" value="Response_reg"/>
    <property type="match status" value="1"/>
</dbReference>
<evidence type="ECO:0000256" key="2">
    <source>
        <dbReference type="ARBA" id="ARBA00023012"/>
    </source>
</evidence>
<keyword evidence="2" id="KW-0902">Two-component regulatory system</keyword>
<keyword evidence="5" id="KW-0804">Transcription</keyword>
<dbReference type="InterPro" id="IPR039420">
    <property type="entry name" value="WalR-like"/>
</dbReference>
<accession>A0A5C4LVR3</accession>
<evidence type="ECO:0000256" key="4">
    <source>
        <dbReference type="ARBA" id="ARBA00023125"/>
    </source>
</evidence>
<keyword evidence="4 7" id="KW-0238">DNA-binding</keyword>
<dbReference type="Proteomes" id="UP000305546">
    <property type="component" value="Unassembled WGS sequence"/>
</dbReference>
<gene>
    <name evidence="10" type="ORF">FG385_27355</name>
</gene>
<feature type="modified residue" description="4-aspartylphosphate" evidence="6">
    <location>
        <position position="60"/>
    </location>
</feature>
<dbReference type="EMBL" id="VDFW01000031">
    <property type="protein sequence ID" value="TNC21846.1"/>
    <property type="molecule type" value="Genomic_DNA"/>
</dbReference>
<dbReference type="SUPFAM" id="SSF52172">
    <property type="entry name" value="CheY-like"/>
    <property type="match status" value="1"/>
</dbReference>
<reference evidence="10 11" key="1">
    <citation type="submission" date="2019-06" db="EMBL/GenBank/DDBJ databases">
        <title>Amycolatopsis alkalitolerans sp. nov., isolated from Gastrodia elata Blume.</title>
        <authorList>
            <person name="Narsing Rao M.P."/>
            <person name="Li W.J."/>
        </authorList>
    </citation>
    <scope>NUCLEOTIDE SEQUENCE [LARGE SCALE GENOMIC DNA]</scope>
    <source>
        <strain evidence="10 11">SYSUP0005</strain>
    </source>
</reference>
<comment type="caution">
    <text evidence="10">The sequence shown here is derived from an EMBL/GenBank/DDBJ whole genome shotgun (WGS) entry which is preliminary data.</text>
</comment>
<evidence type="ECO:0000313" key="11">
    <source>
        <dbReference type="Proteomes" id="UP000305546"/>
    </source>
</evidence>
<feature type="domain" description="Response regulatory" evidence="8">
    <location>
        <begin position="11"/>
        <end position="125"/>
    </location>
</feature>
<evidence type="ECO:0000259" key="9">
    <source>
        <dbReference type="PROSITE" id="PS51755"/>
    </source>
</evidence>
<dbReference type="Gene3D" id="1.10.10.10">
    <property type="entry name" value="Winged helix-like DNA-binding domain superfamily/Winged helix DNA-binding domain"/>
    <property type="match status" value="1"/>
</dbReference>
<name>A0A5C4LVR3_9PSEU</name>
<dbReference type="SMART" id="SM00448">
    <property type="entry name" value="REC"/>
    <property type="match status" value="1"/>
</dbReference>
<dbReference type="InterPro" id="IPR001789">
    <property type="entry name" value="Sig_transdc_resp-reg_receiver"/>
</dbReference>
<evidence type="ECO:0000256" key="1">
    <source>
        <dbReference type="ARBA" id="ARBA00022553"/>
    </source>
</evidence>
<evidence type="ECO:0000256" key="7">
    <source>
        <dbReference type="PROSITE-ProRule" id="PRU01091"/>
    </source>
</evidence>
<sequence length="227" mass="25039">MASVDDPGVPRVLVVEDDPKLLDMLRTLLTEEGYLVDEAGDGQRGLHLGLTRGYDVLLLDRGLPALDGLDLLTRLRARGVATPTLILSALGNPADRVTGLDAGAEDYLAKPFDLDELLARLRALRRRHLDTARALPLPGGRLELDTRLVTGESTEPVRLSERECALLALLATRPGQVFSRAQLLSLVFDDAEQESVVDTYVHYLRRKLGRRIVDTVRGRGYQLGRLE</sequence>
<dbReference type="PROSITE" id="PS51755">
    <property type="entry name" value="OMPR_PHOB"/>
    <property type="match status" value="1"/>
</dbReference>
<dbReference type="CDD" id="cd00383">
    <property type="entry name" value="trans_reg_C"/>
    <property type="match status" value="1"/>
</dbReference>
<dbReference type="PANTHER" id="PTHR48111">
    <property type="entry name" value="REGULATOR OF RPOS"/>
    <property type="match status" value="1"/>
</dbReference>
<proteinExistence type="predicted"/>
<dbReference type="SMART" id="SM00862">
    <property type="entry name" value="Trans_reg_C"/>
    <property type="match status" value="1"/>
</dbReference>
<dbReference type="SUPFAM" id="SSF46894">
    <property type="entry name" value="C-terminal effector domain of the bipartite response regulators"/>
    <property type="match status" value="1"/>
</dbReference>
<dbReference type="OrthoDB" id="3197131at2"/>
<dbReference type="InterPro" id="IPR036388">
    <property type="entry name" value="WH-like_DNA-bd_sf"/>
</dbReference>
<protein>
    <submittedName>
        <fullName evidence="10">Response regulator transcription factor</fullName>
    </submittedName>
</protein>
<keyword evidence="11" id="KW-1185">Reference proteome</keyword>
<evidence type="ECO:0000256" key="6">
    <source>
        <dbReference type="PROSITE-ProRule" id="PRU00169"/>
    </source>
</evidence>
<dbReference type="GO" id="GO:0000976">
    <property type="term" value="F:transcription cis-regulatory region binding"/>
    <property type="evidence" value="ECO:0007669"/>
    <property type="project" value="TreeGrafter"/>
</dbReference>
<dbReference type="Gene3D" id="6.10.250.690">
    <property type="match status" value="1"/>
</dbReference>
<dbReference type="GO" id="GO:0032993">
    <property type="term" value="C:protein-DNA complex"/>
    <property type="evidence" value="ECO:0007669"/>
    <property type="project" value="TreeGrafter"/>
</dbReference>
<dbReference type="InterPro" id="IPR011006">
    <property type="entry name" value="CheY-like_superfamily"/>
</dbReference>
<organism evidence="10 11">
    <name type="scientific">Amycolatopsis alkalitolerans</name>
    <dbReference type="NCBI Taxonomy" id="2547244"/>
    <lineage>
        <taxon>Bacteria</taxon>
        <taxon>Bacillati</taxon>
        <taxon>Actinomycetota</taxon>
        <taxon>Actinomycetes</taxon>
        <taxon>Pseudonocardiales</taxon>
        <taxon>Pseudonocardiaceae</taxon>
        <taxon>Amycolatopsis</taxon>
    </lineage>
</organism>
<evidence type="ECO:0000259" key="8">
    <source>
        <dbReference type="PROSITE" id="PS50110"/>
    </source>
</evidence>
<dbReference type="GO" id="GO:0005829">
    <property type="term" value="C:cytosol"/>
    <property type="evidence" value="ECO:0007669"/>
    <property type="project" value="TreeGrafter"/>
</dbReference>
<keyword evidence="3" id="KW-0805">Transcription regulation</keyword>
<evidence type="ECO:0000313" key="10">
    <source>
        <dbReference type="EMBL" id="TNC21846.1"/>
    </source>
</evidence>
<feature type="domain" description="OmpR/PhoB-type" evidence="9">
    <location>
        <begin position="132"/>
        <end position="225"/>
    </location>
</feature>
<dbReference type="PANTHER" id="PTHR48111:SF1">
    <property type="entry name" value="TWO-COMPONENT RESPONSE REGULATOR ORR33"/>
    <property type="match status" value="1"/>
</dbReference>
<dbReference type="GO" id="GO:0000156">
    <property type="term" value="F:phosphorelay response regulator activity"/>
    <property type="evidence" value="ECO:0007669"/>
    <property type="project" value="TreeGrafter"/>
</dbReference>
<feature type="DNA-binding region" description="OmpR/PhoB-type" evidence="7">
    <location>
        <begin position="132"/>
        <end position="225"/>
    </location>
</feature>
<dbReference type="Gene3D" id="3.40.50.2300">
    <property type="match status" value="1"/>
</dbReference>
<evidence type="ECO:0000256" key="5">
    <source>
        <dbReference type="ARBA" id="ARBA00023163"/>
    </source>
</evidence>
<dbReference type="InterPro" id="IPR001867">
    <property type="entry name" value="OmpR/PhoB-type_DNA-bd"/>
</dbReference>
<evidence type="ECO:0000256" key="3">
    <source>
        <dbReference type="ARBA" id="ARBA00023015"/>
    </source>
</evidence>
<dbReference type="InterPro" id="IPR016032">
    <property type="entry name" value="Sig_transdc_resp-reg_C-effctor"/>
</dbReference>
<dbReference type="PROSITE" id="PS50110">
    <property type="entry name" value="RESPONSE_REGULATORY"/>
    <property type="match status" value="1"/>
</dbReference>